<dbReference type="Pfam" id="PF13670">
    <property type="entry name" value="PepSY_2"/>
    <property type="match status" value="1"/>
</dbReference>
<evidence type="ECO:0000313" key="3">
    <source>
        <dbReference type="EMBL" id="CUI01187.1"/>
    </source>
</evidence>
<dbReference type="Proteomes" id="UP000051326">
    <property type="component" value="Unassembled WGS sequence"/>
</dbReference>
<dbReference type="RefSeq" id="WP_058287191.1">
    <property type="nucleotide sequence ID" value="NZ_CYSR01000030.1"/>
</dbReference>
<gene>
    <name evidence="3" type="ORF">PHA8399_03328</name>
</gene>
<evidence type="ECO:0000259" key="2">
    <source>
        <dbReference type="Pfam" id="PF13670"/>
    </source>
</evidence>
<sequence>MRHSLKLLALVLTLPAAAVFASDSAPSADTQAKIRDLLTGQGYEVRKIEAEDGQFEAYAVKDGKKYEVYLNGKLEVVKIKEDD</sequence>
<keyword evidence="1" id="KW-0732">Signal</keyword>
<dbReference type="STRING" id="1396826.PHA8399_03328"/>
<evidence type="ECO:0000256" key="1">
    <source>
        <dbReference type="SAM" id="SignalP"/>
    </source>
</evidence>
<dbReference type="InterPro" id="IPR025711">
    <property type="entry name" value="PepSY"/>
</dbReference>
<feature type="domain" description="PepSY" evidence="2">
    <location>
        <begin position="7"/>
        <end position="78"/>
    </location>
</feature>
<evidence type="ECO:0000313" key="4">
    <source>
        <dbReference type="Proteomes" id="UP000051326"/>
    </source>
</evidence>
<dbReference type="AlphaFoldDB" id="A0A0P1HYF5"/>
<organism evidence="3 4">
    <name type="scientific">Leisingera aquaemixtae</name>
    <dbReference type="NCBI Taxonomy" id="1396826"/>
    <lineage>
        <taxon>Bacteria</taxon>
        <taxon>Pseudomonadati</taxon>
        <taxon>Pseudomonadota</taxon>
        <taxon>Alphaproteobacteria</taxon>
        <taxon>Rhodobacterales</taxon>
        <taxon>Roseobacteraceae</taxon>
        <taxon>Leisingera</taxon>
    </lineage>
</organism>
<protein>
    <recommendedName>
        <fullName evidence="2">PepSY domain-containing protein</fullName>
    </recommendedName>
</protein>
<feature type="chain" id="PRO_5006064720" description="PepSY domain-containing protein" evidence="1">
    <location>
        <begin position="22"/>
        <end position="83"/>
    </location>
</feature>
<proteinExistence type="predicted"/>
<accession>A0A0P1HYF5</accession>
<reference evidence="3 4" key="1">
    <citation type="submission" date="2015-09" db="EMBL/GenBank/DDBJ databases">
        <authorList>
            <consortium name="Swine Surveillance"/>
        </authorList>
    </citation>
    <scope>NUCLEOTIDE SEQUENCE [LARGE SCALE GENOMIC DNA]</scope>
    <source>
        <strain evidence="3 4">CECT 8399</strain>
    </source>
</reference>
<name>A0A0P1HYF5_9RHOB</name>
<feature type="signal peptide" evidence="1">
    <location>
        <begin position="1"/>
        <end position="21"/>
    </location>
</feature>
<dbReference type="EMBL" id="CYSR01000030">
    <property type="protein sequence ID" value="CUI01187.1"/>
    <property type="molecule type" value="Genomic_DNA"/>
</dbReference>